<evidence type="ECO:0000313" key="6">
    <source>
        <dbReference type="EMBL" id="MFC0180109.1"/>
    </source>
</evidence>
<dbReference type="InterPro" id="IPR036390">
    <property type="entry name" value="WH_DNA-bd_sf"/>
</dbReference>
<dbReference type="PANTHER" id="PTHR30126:SF99">
    <property type="entry name" value="TRANSCRIPTIONAL REGULATOR LYSR FAMILY"/>
    <property type="match status" value="1"/>
</dbReference>
<dbReference type="RefSeq" id="WP_385877221.1">
    <property type="nucleotide sequence ID" value="NZ_JBHLXE010000090.1"/>
</dbReference>
<dbReference type="Gene3D" id="3.40.190.290">
    <property type="match status" value="1"/>
</dbReference>
<evidence type="ECO:0000256" key="4">
    <source>
        <dbReference type="ARBA" id="ARBA00023163"/>
    </source>
</evidence>
<dbReference type="SUPFAM" id="SSF46785">
    <property type="entry name" value="Winged helix' DNA-binding domain"/>
    <property type="match status" value="1"/>
</dbReference>
<dbReference type="InterPro" id="IPR005119">
    <property type="entry name" value="LysR_subst-bd"/>
</dbReference>
<name>A0ABV6CAV3_9GAMM</name>
<dbReference type="CDD" id="cd05466">
    <property type="entry name" value="PBP2_LTTR_substrate"/>
    <property type="match status" value="1"/>
</dbReference>
<dbReference type="PROSITE" id="PS50931">
    <property type="entry name" value="HTH_LYSR"/>
    <property type="match status" value="1"/>
</dbReference>
<keyword evidence="2" id="KW-0805">Transcription regulation</keyword>
<comment type="similarity">
    <text evidence="1">Belongs to the LysR transcriptional regulatory family.</text>
</comment>
<keyword evidence="7" id="KW-1185">Reference proteome</keyword>
<keyword evidence="4" id="KW-0804">Transcription</keyword>
<dbReference type="PRINTS" id="PR00039">
    <property type="entry name" value="HTHLYSR"/>
</dbReference>
<dbReference type="InterPro" id="IPR036388">
    <property type="entry name" value="WH-like_DNA-bd_sf"/>
</dbReference>
<organism evidence="6 7">
    <name type="scientific">Thorsellia kenyensis</name>
    <dbReference type="NCBI Taxonomy" id="1549888"/>
    <lineage>
        <taxon>Bacteria</taxon>
        <taxon>Pseudomonadati</taxon>
        <taxon>Pseudomonadota</taxon>
        <taxon>Gammaproteobacteria</taxon>
        <taxon>Enterobacterales</taxon>
        <taxon>Thorselliaceae</taxon>
        <taxon>Thorsellia</taxon>
    </lineage>
</organism>
<evidence type="ECO:0000256" key="1">
    <source>
        <dbReference type="ARBA" id="ARBA00009437"/>
    </source>
</evidence>
<dbReference type="InterPro" id="IPR000847">
    <property type="entry name" value="LysR_HTH_N"/>
</dbReference>
<protein>
    <submittedName>
        <fullName evidence="6">LysR family transcriptional regulator</fullName>
    </submittedName>
</protein>
<reference evidence="6 7" key="1">
    <citation type="submission" date="2024-09" db="EMBL/GenBank/DDBJ databases">
        <authorList>
            <person name="Sun Q."/>
            <person name="Mori K."/>
        </authorList>
    </citation>
    <scope>NUCLEOTIDE SEQUENCE [LARGE SCALE GENOMIC DNA]</scope>
    <source>
        <strain evidence="6 7">CCM 8545</strain>
    </source>
</reference>
<dbReference type="SUPFAM" id="SSF53850">
    <property type="entry name" value="Periplasmic binding protein-like II"/>
    <property type="match status" value="1"/>
</dbReference>
<evidence type="ECO:0000313" key="7">
    <source>
        <dbReference type="Proteomes" id="UP001589758"/>
    </source>
</evidence>
<accession>A0ABV6CAV3</accession>
<evidence type="ECO:0000256" key="2">
    <source>
        <dbReference type="ARBA" id="ARBA00023015"/>
    </source>
</evidence>
<gene>
    <name evidence="6" type="ORF">ACFFIT_08455</name>
</gene>
<dbReference type="EMBL" id="JBHLXE010000090">
    <property type="protein sequence ID" value="MFC0180109.1"/>
    <property type="molecule type" value="Genomic_DNA"/>
</dbReference>
<dbReference type="Gene3D" id="1.10.10.10">
    <property type="entry name" value="Winged helix-like DNA-binding domain superfamily/Winged helix DNA-binding domain"/>
    <property type="match status" value="1"/>
</dbReference>
<evidence type="ECO:0000256" key="3">
    <source>
        <dbReference type="ARBA" id="ARBA00023125"/>
    </source>
</evidence>
<proteinExistence type="inferred from homology"/>
<dbReference type="Proteomes" id="UP001589758">
    <property type="component" value="Unassembled WGS sequence"/>
</dbReference>
<dbReference type="PANTHER" id="PTHR30126">
    <property type="entry name" value="HTH-TYPE TRANSCRIPTIONAL REGULATOR"/>
    <property type="match status" value="1"/>
</dbReference>
<keyword evidence="3" id="KW-0238">DNA-binding</keyword>
<comment type="caution">
    <text evidence="6">The sequence shown here is derived from an EMBL/GenBank/DDBJ whole genome shotgun (WGS) entry which is preliminary data.</text>
</comment>
<dbReference type="Pfam" id="PF03466">
    <property type="entry name" value="LysR_substrate"/>
    <property type="match status" value="1"/>
</dbReference>
<feature type="domain" description="HTH lysR-type" evidence="5">
    <location>
        <begin position="3"/>
        <end position="60"/>
    </location>
</feature>
<dbReference type="Pfam" id="PF00126">
    <property type="entry name" value="HTH_1"/>
    <property type="match status" value="1"/>
</dbReference>
<sequence>MSLNPNWLKTFMVLAQTGHFTQTANLRFMTQPGVSQHIAKLEAYLGVQLLHRDNKYITLTDAGKRLYLYAEKVFEAETEFLATISQDNPYAGECTIGCSGTLALIIYPHLIELQAQYPELIIRLEAAPNARINQAIIEDKLDFGIVTHKLPSGLIRYEPIFEVALQLILPSQFTDQAITIDKLNQLGFIDHPDGQYYLKQVVESNFLSNIDDEVKEQTLFNIRSIGYINQISQILLPVSKGIGFTVMPASILQTQPASISIYTPNLLYPVNESYFFASKINNRLAARHKMIYESVLSFLVSSLEENEFWG</sequence>
<evidence type="ECO:0000259" key="5">
    <source>
        <dbReference type="PROSITE" id="PS50931"/>
    </source>
</evidence>